<dbReference type="EMBL" id="KE525057">
    <property type="protein sequence ID" value="KFB41077.1"/>
    <property type="molecule type" value="Genomic_DNA"/>
</dbReference>
<organism evidence="2">
    <name type="scientific">Anopheles sinensis</name>
    <name type="common">Mosquito</name>
    <dbReference type="NCBI Taxonomy" id="74873"/>
    <lineage>
        <taxon>Eukaryota</taxon>
        <taxon>Metazoa</taxon>
        <taxon>Ecdysozoa</taxon>
        <taxon>Arthropoda</taxon>
        <taxon>Hexapoda</taxon>
        <taxon>Insecta</taxon>
        <taxon>Pterygota</taxon>
        <taxon>Neoptera</taxon>
        <taxon>Endopterygota</taxon>
        <taxon>Diptera</taxon>
        <taxon>Nematocera</taxon>
        <taxon>Culicoidea</taxon>
        <taxon>Culicidae</taxon>
        <taxon>Anophelinae</taxon>
        <taxon>Anopheles</taxon>
    </lineage>
</organism>
<dbReference type="AlphaFoldDB" id="A0A084VSY3"/>
<name>A0A084VSY3_ANOSI</name>
<protein>
    <submittedName>
        <fullName evidence="2 3">Uncharacterized protein</fullName>
    </submittedName>
</protein>
<evidence type="ECO:0000313" key="4">
    <source>
        <dbReference type="Proteomes" id="UP000030765"/>
    </source>
</evidence>
<reference evidence="2 4" key="1">
    <citation type="journal article" date="2014" name="BMC Genomics">
        <title>Genome sequence of Anopheles sinensis provides insight into genetics basis of mosquito competence for malaria parasites.</title>
        <authorList>
            <person name="Zhou D."/>
            <person name="Zhang D."/>
            <person name="Ding G."/>
            <person name="Shi L."/>
            <person name="Hou Q."/>
            <person name="Ye Y."/>
            <person name="Xu Y."/>
            <person name="Zhou H."/>
            <person name="Xiong C."/>
            <person name="Li S."/>
            <person name="Yu J."/>
            <person name="Hong S."/>
            <person name="Yu X."/>
            <person name="Zou P."/>
            <person name="Chen C."/>
            <person name="Chang X."/>
            <person name="Wang W."/>
            <person name="Lv Y."/>
            <person name="Sun Y."/>
            <person name="Ma L."/>
            <person name="Shen B."/>
            <person name="Zhu C."/>
        </authorList>
    </citation>
    <scope>NUCLEOTIDE SEQUENCE [LARGE SCALE GENOMIC DNA]</scope>
</reference>
<dbReference type="Proteomes" id="UP000030765">
    <property type="component" value="Unassembled WGS sequence"/>
</dbReference>
<feature type="compositionally biased region" description="Basic and acidic residues" evidence="1">
    <location>
        <begin position="15"/>
        <end position="33"/>
    </location>
</feature>
<feature type="region of interest" description="Disordered" evidence="1">
    <location>
        <begin position="1"/>
        <end position="33"/>
    </location>
</feature>
<dbReference type="EnsemblMetazoa" id="ASIC008532-RA">
    <property type="protein sequence ID" value="ASIC008532-PA"/>
    <property type="gene ID" value="ASIC008532"/>
</dbReference>
<proteinExistence type="predicted"/>
<evidence type="ECO:0000313" key="3">
    <source>
        <dbReference type="EnsemblMetazoa" id="ASIC008532-PA"/>
    </source>
</evidence>
<keyword evidence="4" id="KW-1185">Reference proteome</keyword>
<gene>
    <name evidence="2" type="ORF">ZHAS_00008532</name>
</gene>
<dbReference type="VEuPathDB" id="VectorBase:ASIC008532"/>
<dbReference type="EMBL" id="ATLV01016150">
    <property type="status" value="NOT_ANNOTATED_CDS"/>
    <property type="molecule type" value="Genomic_DNA"/>
</dbReference>
<evidence type="ECO:0000256" key="1">
    <source>
        <dbReference type="SAM" id="MobiDB-lite"/>
    </source>
</evidence>
<evidence type="ECO:0000313" key="2">
    <source>
        <dbReference type="EMBL" id="KFB41077.1"/>
    </source>
</evidence>
<feature type="compositionally biased region" description="Acidic residues" evidence="1">
    <location>
        <begin position="1"/>
        <end position="14"/>
    </location>
</feature>
<accession>A0A084VSY3</accession>
<sequence length="92" mass="10772">MNCSDGDDDDDDDVGREPKDGALKHGRQEERRHSLPLDQWVWRKSSAWCGDGVEGVVEEEDEEEDEGEEEVWTNRRYRIEKVLLNAIFSMQF</sequence>
<reference evidence="3" key="2">
    <citation type="submission" date="2020-05" db="UniProtKB">
        <authorList>
            <consortium name="EnsemblMetazoa"/>
        </authorList>
    </citation>
    <scope>IDENTIFICATION</scope>
</reference>